<dbReference type="Gene3D" id="3.40.710.10">
    <property type="entry name" value="DD-peptidase/beta-lactamase superfamily"/>
    <property type="match status" value="1"/>
</dbReference>
<dbReference type="InterPro" id="IPR001466">
    <property type="entry name" value="Beta-lactam-related"/>
</dbReference>
<feature type="domain" description="Beta-lactamase-related" evidence="2">
    <location>
        <begin position="30"/>
        <end position="358"/>
    </location>
</feature>
<feature type="chain" id="PRO_5042832924" description="Beta-lactamase-related domain-containing protein" evidence="1">
    <location>
        <begin position="20"/>
        <end position="583"/>
    </location>
</feature>
<dbReference type="SUPFAM" id="SSF56601">
    <property type="entry name" value="beta-lactamase/transpeptidase-like"/>
    <property type="match status" value="1"/>
</dbReference>
<dbReference type="Proteomes" id="UP001347796">
    <property type="component" value="Unassembled WGS sequence"/>
</dbReference>
<evidence type="ECO:0000259" key="2">
    <source>
        <dbReference type="Pfam" id="PF00144"/>
    </source>
</evidence>
<dbReference type="AlphaFoldDB" id="A0AAN8JD41"/>
<accession>A0AAN8JD41</accession>
<dbReference type="EMBL" id="JAZGQO010000011">
    <property type="protein sequence ID" value="KAK6172848.1"/>
    <property type="molecule type" value="Genomic_DNA"/>
</dbReference>
<comment type="caution">
    <text evidence="3">The sequence shown here is derived from an EMBL/GenBank/DDBJ whole genome shotgun (WGS) entry which is preliminary data.</text>
</comment>
<evidence type="ECO:0000313" key="3">
    <source>
        <dbReference type="EMBL" id="KAK6172848.1"/>
    </source>
</evidence>
<organism evidence="3 4">
    <name type="scientific">Patella caerulea</name>
    <name type="common">Rayed Mediterranean limpet</name>
    <dbReference type="NCBI Taxonomy" id="87958"/>
    <lineage>
        <taxon>Eukaryota</taxon>
        <taxon>Metazoa</taxon>
        <taxon>Spiralia</taxon>
        <taxon>Lophotrochozoa</taxon>
        <taxon>Mollusca</taxon>
        <taxon>Gastropoda</taxon>
        <taxon>Patellogastropoda</taxon>
        <taxon>Patelloidea</taxon>
        <taxon>Patellidae</taxon>
        <taxon>Patella</taxon>
    </lineage>
</organism>
<keyword evidence="4" id="KW-1185">Reference proteome</keyword>
<dbReference type="InterPro" id="IPR012338">
    <property type="entry name" value="Beta-lactam/transpept-like"/>
</dbReference>
<gene>
    <name evidence="3" type="ORF">SNE40_016425</name>
</gene>
<sequence length="583" mass="65322">MNKLGLVFYIAAIAQTTDATINKISESDLEAFVNHVLKCYNISGLSLAMVTKSQTIFTGGFGVKTFEKGDLVTSKTLFNVGSVSKSFTATIAADAVSRGKIEWDKPLKDTFGKDFKLSDSFRTERATLRDVLAHKMCVPEYWGATTIAENITRQEMIKRLPFYTTFCDLRTEYQYSNQMVVAGAAAVEIATCQYWEDAIFQKIYKPLGMNGSRIGSRMSDGDWANTAISYTNFNGKPVPNPEQQQSIMLDYMGPAAGVYSNAEDMAKYLRFHLNNGKDENGKQMVAEKELTDTHKSNYAIQQTDKVTTDIFPVLSTIDAYGMGWRTGYYRGYRKVEHTGSFSGYTCRNTFLPDADVGVWLCEASSYDGYTANQLVSWYALDMLLGKQPWLNETTACTFPAPWVPPQPTQAPTTTTKAPTTLYPQPSCGVNLTHYIGDYNNRAFGTFHVYFNQNNDLVCSSGQLLNCTLTPLDCDHHFLLLVTGALTYRDPNRHGWKVHFERTQYNTSFQTVTMSYMDSEYPPVFHRGDSYKPVDYPAERGPLSAICKKPKRRAVPSTRKPVSSASFASYSIYGFMTAIILCLL</sequence>
<name>A0AAN8JD41_PATCE</name>
<protein>
    <recommendedName>
        <fullName evidence="2">Beta-lactamase-related domain-containing protein</fullName>
    </recommendedName>
</protein>
<dbReference type="PANTHER" id="PTHR46825">
    <property type="entry name" value="D-ALANYL-D-ALANINE-CARBOXYPEPTIDASE/ENDOPEPTIDASE AMPH"/>
    <property type="match status" value="1"/>
</dbReference>
<keyword evidence="1" id="KW-0732">Signal</keyword>
<feature type="signal peptide" evidence="1">
    <location>
        <begin position="1"/>
        <end position="19"/>
    </location>
</feature>
<evidence type="ECO:0000313" key="4">
    <source>
        <dbReference type="Proteomes" id="UP001347796"/>
    </source>
</evidence>
<dbReference type="PANTHER" id="PTHR46825:SF15">
    <property type="entry name" value="BETA-LACTAMASE-RELATED DOMAIN-CONTAINING PROTEIN"/>
    <property type="match status" value="1"/>
</dbReference>
<reference evidence="3 4" key="1">
    <citation type="submission" date="2024-01" db="EMBL/GenBank/DDBJ databases">
        <title>The genome of the rayed Mediterranean limpet Patella caerulea (Linnaeus, 1758).</title>
        <authorList>
            <person name="Anh-Thu Weber A."/>
            <person name="Halstead-Nussloch G."/>
        </authorList>
    </citation>
    <scope>NUCLEOTIDE SEQUENCE [LARGE SCALE GENOMIC DNA]</scope>
    <source>
        <strain evidence="3">AATW-2023a</strain>
        <tissue evidence="3">Whole specimen</tissue>
    </source>
</reference>
<evidence type="ECO:0000256" key="1">
    <source>
        <dbReference type="SAM" id="SignalP"/>
    </source>
</evidence>
<dbReference type="InterPro" id="IPR050491">
    <property type="entry name" value="AmpC-like"/>
</dbReference>
<dbReference type="Pfam" id="PF00144">
    <property type="entry name" value="Beta-lactamase"/>
    <property type="match status" value="1"/>
</dbReference>
<proteinExistence type="predicted"/>